<dbReference type="AlphaFoldDB" id="A8FU01"/>
<reference evidence="2 3" key="1">
    <citation type="submission" date="2007-08" db="EMBL/GenBank/DDBJ databases">
        <title>Complete sequence of Shewanella sediminis HAW-EB3.</title>
        <authorList>
            <consortium name="US DOE Joint Genome Institute"/>
            <person name="Copeland A."/>
            <person name="Lucas S."/>
            <person name="Lapidus A."/>
            <person name="Barry K."/>
            <person name="Glavina del Rio T."/>
            <person name="Dalin E."/>
            <person name="Tice H."/>
            <person name="Pitluck S."/>
            <person name="Chertkov O."/>
            <person name="Brettin T."/>
            <person name="Bruce D."/>
            <person name="Detter J.C."/>
            <person name="Han C."/>
            <person name="Schmutz J."/>
            <person name="Larimer F."/>
            <person name="Land M."/>
            <person name="Hauser L."/>
            <person name="Kyrpides N."/>
            <person name="Kim E."/>
            <person name="Zhao J.-S."/>
            <person name="Richardson P."/>
        </authorList>
    </citation>
    <scope>NUCLEOTIDE SEQUENCE [LARGE SCALE GENOMIC DNA]</scope>
    <source>
        <strain evidence="2 3">HAW-EB3</strain>
    </source>
</reference>
<protein>
    <recommendedName>
        <fullName evidence="4">DUF997 family protein</fullName>
    </recommendedName>
</protein>
<dbReference type="STRING" id="425104.Ssed_1713"/>
<keyword evidence="3" id="KW-1185">Reference proteome</keyword>
<name>A8FU01_SHESH</name>
<feature type="transmembrane region" description="Helical" evidence="1">
    <location>
        <begin position="38"/>
        <end position="58"/>
    </location>
</feature>
<dbReference type="EMBL" id="CP000821">
    <property type="protein sequence ID" value="ABV36324.1"/>
    <property type="molecule type" value="Genomic_DNA"/>
</dbReference>
<dbReference type="Proteomes" id="UP000002015">
    <property type="component" value="Chromosome"/>
</dbReference>
<keyword evidence="1" id="KW-1133">Transmembrane helix</keyword>
<sequence>MLSLSKTALNLTFIYFCLWCAGPLFFDASALWYGVPVWFWLSCIGAPLTLIALLINLVGRIDD</sequence>
<dbReference type="HOGENOM" id="CLU_203836_0_0_6"/>
<dbReference type="OrthoDB" id="7062456at2"/>
<evidence type="ECO:0008006" key="4">
    <source>
        <dbReference type="Google" id="ProtNLM"/>
    </source>
</evidence>
<evidence type="ECO:0000313" key="2">
    <source>
        <dbReference type="EMBL" id="ABV36324.1"/>
    </source>
</evidence>
<organism evidence="2 3">
    <name type="scientific">Shewanella sediminis (strain HAW-EB3)</name>
    <dbReference type="NCBI Taxonomy" id="425104"/>
    <lineage>
        <taxon>Bacteria</taxon>
        <taxon>Pseudomonadati</taxon>
        <taxon>Pseudomonadota</taxon>
        <taxon>Gammaproteobacteria</taxon>
        <taxon>Alteromonadales</taxon>
        <taxon>Shewanellaceae</taxon>
        <taxon>Shewanella</taxon>
    </lineage>
</organism>
<evidence type="ECO:0000256" key="1">
    <source>
        <dbReference type="SAM" id="Phobius"/>
    </source>
</evidence>
<keyword evidence="1" id="KW-0812">Transmembrane</keyword>
<feature type="transmembrane region" description="Helical" evidence="1">
    <location>
        <begin position="7"/>
        <end position="26"/>
    </location>
</feature>
<gene>
    <name evidence="2" type="ordered locus">Ssed_1713</name>
</gene>
<evidence type="ECO:0000313" key="3">
    <source>
        <dbReference type="Proteomes" id="UP000002015"/>
    </source>
</evidence>
<keyword evidence="1" id="KW-0472">Membrane</keyword>
<proteinExistence type="predicted"/>
<dbReference type="eggNOG" id="ENOG502ZPPW">
    <property type="taxonomic scope" value="Bacteria"/>
</dbReference>
<accession>A8FU01</accession>
<dbReference type="KEGG" id="sse:Ssed_1713"/>